<dbReference type="GeneID" id="59347824"/>
<dbReference type="RefSeq" id="XP_037218550.1">
    <property type="nucleotide sequence ID" value="XM_037365308.1"/>
</dbReference>
<feature type="region of interest" description="Disordered" evidence="2">
    <location>
        <begin position="221"/>
        <end position="242"/>
    </location>
</feature>
<gene>
    <name evidence="3" type="ORF">MIND_00864800</name>
</gene>
<keyword evidence="4" id="KW-1185">Reference proteome</keyword>
<feature type="compositionally biased region" description="Low complexity" evidence="2">
    <location>
        <begin position="642"/>
        <end position="657"/>
    </location>
</feature>
<evidence type="ECO:0000256" key="2">
    <source>
        <dbReference type="SAM" id="MobiDB-lite"/>
    </source>
</evidence>
<feature type="coiled-coil region" evidence="1">
    <location>
        <begin position="119"/>
        <end position="153"/>
    </location>
</feature>
<accession>A0A8H6VZ61</accession>
<feature type="region of interest" description="Disordered" evidence="2">
    <location>
        <begin position="409"/>
        <end position="614"/>
    </location>
</feature>
<dbReference type="EMBL" id="JACAZF010000007">
    <property type="protein sequence ID" value="KAF7299162.1"/>
    <property type="molecule type" value="Genomic_DNA"/>
</dbReference>
<feature type="region of interest" description="Disordered" evidence="2">
    <location>
        <begin position="682"/>
        <end position="701"/>
    </location>
</feature>
<dbReference type="OrthoDB" id="6105938at2759"/>
<reference evidence="3" key="1">
    <citation type="submission" date="2020-05" db="EMBL/GenBank/DDBJ databases">
        <title>Mycena genomes resolve the evolution of fungal bioluminescence.</title>
        <authorList>
            <person name="Tsai I.J."/>
        </authorList>
    </citation>
    <scope>NUCLEOTIDE SEQUENCE</scope>
    <source>
        <strain evidence="3">171206Taipei</strain>
    </source>
</reference>
<organism evidence="3 4">
    <name type="scientific">Mycena indigotica</name>
    <dbReference type="NCBI Taxonomy" id="2126181"/>
    <lineage>
        <taxon>Eukaryota</taxon>
        <taxon>Fungi</taxon>
        <taxon>Dikarya</taxon>
        <taxon>Basidiomycota</taxon>
        <taxon>Agaricomycotina</taxon>
        <taxon>Agaricomycetes</taxon>
        <taxon>Agaricomycetidae</taxon>
        <taxon>Agaricales</taxon>
        <taxon>Marasmiineae</taxon>
        <taxon>Mycenaceae</taxon>
        <taxon>Mycena</taxon>
    </lineage>
</organism>
<feature type="compositionally biased region" description="Basic residues" evidence="2">
    <location>
        <begin position="338"/>
        <end position="356"/>
    </location>
</feature>
<protein>
    <submittedName>
        <fullName evidence="3">RING-type domain-containing protein</fullName>
    </submittedName>
</protein>
<comment type="caution">
    <text evidence="3">The sequence shown here is derived from an EMBL/GenBank/DDBJ whole genome shotgun (WGS) entry which is preliminary data.</text>
</comment>
<feature type="compositionally biased region" description="Low complexity" evidence="2">
    <location>
        <begin position="357"/>
        <end position="375"/>
    </location>
</feature>
<evidence type="ECO:0000256" key="1">
    <source>
        <dbReference type="SAM" id="Coils"/>
    </source>
</evidence>
<feature type="compositionally biased region" description="Basic and acidic residues" evidence="2">
    <location>
        <begin position="463"/>
        <end position="476"/>
    </location>
</feature>
<feature type="region of interest" description="Disordered" evidence="2">
    <location>
        <begin position="628"/>
        <end position="657"/>
    </location>
</feature>
<feature type="compositionally biased region" description="Basic and acidic residues" evidence="2">
    <location>
        <begin position="554"/>
        <end position="566"/>
    </location>
</feature>
<name>A0A8H6VZ61_9AGAR</name>
<feature type="compositionally biased region" description="Low complexity" evidence="2">
    <location>
        <begin position="541"/>
        <end position="551"/>
    </location>
</feature>
<keyword evidence="1" id="KW-0175">Coiled coil</keyword>
<dbReference type="Proteomes" id="UP000636479">
    <property type="component" value="Unassembled WGS sequence"/>
</dbReference>
<feature type="compositionally biased region" description="Polar residues" evidence="2">
    <location>
        <begin position="628"/>
        <end position="637"/>
    </location>
</feature>
<evidence type="ECO:0000313" key="3">
    <source>
        <dbReference type="EMBL" id="KAF7299162.1"/>
    </source>
</evidence>
<feature type="region of interest" description="Disordered" evidence="2">
    <location>
        <begin position="333"/>
        <end position="392"/>
    </location>
</feature>
<sequence>MFNPVWPCILRLLLEPGGTADLPPYVDYLSKPATLPSSMSTSTVFAGLQRHLQPRRIQVLTNKRDICKSVFSSKAFLAGVPKTMYADLRASVNMLNYIAHVRKLLNDQRAHVAGLAHTNEALTQDIDRLKASFEALKIEKRRIEQNLQTVSSERDGISAEYNRIHEQLTNVEGQLVLMTEQASYILLRLPEPANPILSLQNETSQNQLVLLNEELHRLRQENEFSSPEGDSPADIPDYPPDVSQANWPQIAADPSAPFLTPWENVMKTKLPDGQDPMPPPDDNAVPKLCGAAGCPHSCDCMPFLLFSPGAQARAAAVNMARFGTSSFHSGISLSFQEHHRRSRSHSRSRSRPRSRSLSRASSPLRSSPTTVSTSHPSPPEGMSMSINIPTSNPHAQVLRGRLQDLLSDPVVSSSLPNMPTMHAPSSPSPLSREFKHAPSSSQRVSGAPISHENPLPISPPTAEPERASSGKAKDSSRTPPYPAASSSKVKEIHPPMLYASGLSRERPTVTKSRTHPPMVYGSPSATTSMPAESAKPPLYRSSSGSSSTDSSRTLTDKERRRAEKAAARIAPHPPMMLPPSPSRLTAPTVSGLRLPSPASGSFSSGNGDGRVPAPPVVHAASAQAYLQGQVSASQQPRAQAHANPPSAANPTTNNSNNNNAFTVLDQHIKQTERDVIAAYDHAGNPRPQHHAKPNKRIPPPMSTMQMAAASALYA</sequence>
<dbReference type="AlphaFoldDB" id="A0A8H6VZ61"/>
<evidence type="ECO:0000313" key="4">
    <source>
        <dbReference type="Proteomes" id="UP000636479"/>
    </source>
</evidence>
<feature type="compositionally biased region" description="Pro residues" evidence="2">
    <location>
        <begin position="571"/>
        <end position="581"/>
    </location>
</feature>
<proteinExistence type="predicted"/>